<dbReference type="InParanoid" id="A0A024G5A0"/>
<dbReference type="EMBL" id="CAIX01000024">
    <property type="protein sequence ID" value="CCI41743.1"/>
    <property type="molecule type" value="Genomic_DNA"/>
</dbReference>
<reference evidence="1 2" key="1">
    <citation type="submission" date="2012-05" db="EMBL/GenBank/DDBJ databases">
        <title>Recombination and specialization in a pathogen metapopulation.</title>
        <authorList>
            <person name="Gardiner A."/>
            <person name="Kemen E."/>
            <person name="Schultz-Larsen T."/>
            <person name="MacLean D."/>
            <person name="Van Oosterhout C."/>
            <person name="Jones J.D.G."/>
        </authorList>
    </citation>
    <scope>NUCLEOTIDE SEQUENCE [LARGE SCALE GENOMIC DNA]</scope>
    <source>
        <strain evidence="1 2">Ac Nc2</strain>
    </source>
</reference>
<dbReference type="AlphaFoldDB" id="A0A024G5A0"/>
<evidence type="ECO:0000313" key="2">
    <source>
        <dbReference type="Proteomes" id="UP000053237"/>
    </source>
</evidence>
<name>A0A024G5A0_9STRA</name>
<accession>A0A024G5A0</accession>
<gene>
    <name evidence="1" type="ORF">BN9_025270</name>
</gene>
<organism evidence="1 2">
    <name type="scientific">Albugo candida</name>
    <dbReference type="NCBI Taxonomy" id="65357"/>
    <lineage>
        <taxon>Eukaryota</taxon>
        <taxon>Sar</taxon>
        <taxon>Stramenopiles</taxon>
        <taxon>Oomycota</taxon>
        <taxon>Peronosporomycetes</taxon>
        <taxon>Albuginales</taxon>
        <taxon>Albuginaceae</taxon>
        <taxon>Albugo</taxon>
    </lineage>
</organism>
<protein>
    <submittedName>
        <fullName evidence="1">Uncharacterized protein</fullName>
    </submittedName>
</protein>
<evidence type="ECO:0000313" key="1">
    <source>
        <dbReference type="EMBL" id="CCI41743.1"/>
    </source>
</evidence>
<keyword evidence="2" id="KW-1185">Reference proteome</keyword>
<proteinExistence type="predicted"/>
<sequence>MHSFFKTLVRTFSFEDKAYVTKATKTINVQVVECARFPVSQNYDHQCDRSSENPQEDVSNTRCSMQATSGSATWDKKRAKCKNCKHIYLITLSRHIGYCSVDCKSNAVYLKHVNRVIEAMQSAAQQENEKPMKKTVLEKTSSHSPSAKTIHSQQLLSENITLPAPSLHNSKSLHRDAYSFGEFGLEDRVTDVDVQWAFSAIY</sequence>
<dbReference type="Proteomes" id="UP000053237">
    <property type="component" value="Unassembled WGS sequence"/>
</dbReference>
<dbReference type="OrthoDB" id="60323at2759"/>
<comment type="caution">
    <text evidence="1">The sequence shown here is derived from an EMBL/GenBank/DDBJ whole genome shotgun (WGS) entry which is preliminary data.</text>
</comment>